<sequence length="46" mass="5036">MQTLIDDRTNPSMSVLRNNMPPAPLKMIVCPDFLVVGDSLIPIPKG</sequence>
<proteinExistence type="predicted"/>
<protein>
    <submittedName>
        <fullName evidence="1">Uncharacterized protein</fullName>
    </submittedName>
</protein>
<dbReference type="KEGG" id="lpav:PLANPX_3269"/>
<dbReference type="Proteomes" id="UP000326837">
    <property type="component" value="Chromosome"/>
</dbReference>
<dbReference type="EMBL" id="AP021861">
    <property type="protein sequence ID" value="BBO33657.1"/>
    <property type="molecule type" value="Genomic_DNA"/>
</dbReference>
<organism evidence="1 2">
    <name type="scientific">Lacipirellula parvula</name>
    <dbReference type="NCBI Taxonomy" id="2650471"/>
    <lineage>
        <taxon>Bacteria</taxon>
        <taxon>Pseudomonadati</taxon>
        <taxon>Planctomycetota</taxon>
        <taxon>Planctomycetia</taxon>
        <taxon>Pirellulales</taxon>
        <taxon>Lacipirellulaceae</taxon>
        <taxon>Lacipirellula</taxon>
    </lineage>
</organism>
<evidence type="ECO:0000313" key="1">
    <source>
        <dbReference type="EMBL" id="BBO33657.1"/>
    </source>
</evidence>
<gene>
    <name evidence="1" type="ORF">PLANPX_3269</name>
</gene>
<dbReference type="AlphaFoldDB" id="A0A5K7XCA9"/>
<name>A0A5K7XCA9_9BACT</name>
<accession>A0A5K7XCA9</accession>
<evidence type="ECO:0000313" key="2">
    <source>
        <dbReference type="Proteomes" id="UP000326837"/>
    </source>
</evidence>
<keyword evidence="2" id="KW-1185">Reference proteome</keyword>
<reference evidence="2" key="1">
    <citation type="submission" date="2019-10" db="EMBL/GenBank/DDBJ databases">
        <title>Lacipirellula parvula gen. nov., sp. nov., representing a lineage of planctomycetes widespread in freshwater anoxic habitats, and description of the family Lacipirellulaceae.</title>
        <authorList>
            <person name="Dedysh S.N."/>
            <person name="Kulichevskaya I.S."/>
            <person name="Beletsky A.V."/>
            <person name="Rakitin A.L."/>
            <person name="Mardanov A.V."/>
            <person name="Ivanova A.A."/>
            <person name="Saltykova V.X."/>
            <person name="Rijpstra W.I.C."/>
            <person name="Sinninghe Damste J.S."/>
            <person name="Ravin N.V."/>
        </authorList>
    </citation>
    <scope>NUCLEOTIDE SEQUENCE [LARGE SCALE GENOMIC DNA]</scope>
    <source>
        <strain evidence="2">PX69</strain>
    </source>
</reference>